<proteinExistence type="predicted"/>
<evidence type="ECO:0000256" key="3">
    <source>
        <dbReference type="SAM" id="SignalP"/>
    </source>
</evidence>
<feature type="chain" id="PRO_5042134650" description="Mid2 domain-containing protein" evidence="3">
    <location>
        <begin position="22"/>
        <end position="681"/>
    </location>
</feature>
<feature type="transmembrane region" description="Helical" evidence="2">
    <location>
        <begin position="597"/>
        <end position="618"/>
    </location>
</feature>
<reference evidence="4" key="1">
    <citation type="journal article" date="2023" name="Mol. Phylogenet. Evol.">
        <title>Genome-scale phylogeny and comparative genomics of the fungal order Sordariales.</title>
        <authorList>
            <person name="Hensen N."/>
            <person name="Bonometti L."/>
            <person name="Westerberg I."/>
            <person name="Brannstrom I.O."/>
            <person name="Guillou S."/>
            <person name="Cros-Aarteil S."/>
            <person name="Calhoun S."/>
            <person name="Haridas S."/>
            <person name="Kuo A."/>
            <person name="Mondo S."/>
            <person name="Pangilinan J."/>
            <person name="Riley R."/>
            <person name="LaButti K."/>
            <person name="Andreopoulos B."/>
            <person name="Lipzen A."/>
            <person name="Chen C."/>
            <person name="Yan M."/>
            <person name="Daum C."/>
            <person name="Ng V."/>
            <person name="Clum A."/>
            <person name="Steindorff A."/>
            <person name="Ohm R.A."/>
            <person name="Martin F."/>
            <person name="Silar P."/>
            <person name="Natvig D.O."/>
            <person name="Lalanne C."/>
            <person name="Gautier V."/>
            <person name="Ament-Velasquez S.L."/>
            <person name="Kruys A."/>
            <person name="Hutchinson M.I."/>
            <person name="Powell A.J."/>
            <person name="Barry K."/>
            <person name="Miller A.N."/>
            <person name="Grigoriev I.V."/>
            <person name="Debuchy R."/>
            <person name="Gladieux P."/>
            <person name="Hiltunen Thoren M."/>
            <person name="Johannesson H."/>
        </authorList>
    </citation>
    <scope>NUCLEOTIDE SEQUENCE</scope>
    <source>
        <strain evidence="4">CBS 232.78</strain>
    </source>
</reference>
<name>A0AAE0NXV8_9PEZI</name>
<accession>A0AAE0NXV8</accession>
<keyword evidence="5" id="KW-1185">Reference proteome</keyword>
<comment type="caution">
    <text evidence="4">The sequence shown here is derived from an EMBL/GenBank/DDBJ whole genome shotgun (WGS) entry which is preliminary data.</text>
</comment>
<feature type="compositionally biased region" description="Polar residues" evidence="1">
    <location>
        <begin position="669"/>
        <end position="681"/>
    </location>
</feature>
<dbReference type="EMBL" id="JAULSW010000002">
    <property type="protein sequence ID" value="KAK3389569.1"/>
    <property type="molecule type" value="Genomic_DNA"/>
</dbReference>
<evidence type="ECO:0000256" key="1">
    <source>
        <dbReference type="SAM" id="MobiDB-lite"/>
    </source>
</evidence>
<feature type="signal peptide" evidence="3">
    <location>
        <begin position="1"/>
        <end position="21"/>
    </location>
</feature>
<keyword evidence="2" id="KW-0812">Transmembrane</keyword>
<dbReference type="Proteomes" id="UP001285441">
    <property type="component" value="Unassembled WGS sequence"/>
</dbReference>
<reference evidence="4" key="2">
    <citation type="submission" date="2023-06" db="EMBL/GenBank/DDBJ databases">
        <authorList>
            <consortium name="Lawrence Berkeley National Laboratory"/>
            <person name="Haridas S."/>
            <person name="Hensen N."/>
            <person name="Bonometti L."/>
            <person name="Westerberg I."/>
            <person name="Brannstrom I.O."/>
            <person name="Guillou S."/>
            <person name="Cros-Aarteil S."/>
            <person name="Calhoun S."/>
            <person name="Kuo A."/>
            <person name="Mondo S."/>
            <person name="Pangilinan J."/>
            <person name="Riley R."/>
            <person name="LaButti K."/>
            <person name="Andreopoulos B."/>
            <person name="Lipzen A."/>
            <person name="Chen C."/>
            <person name="Yanf M."/>
            <person name="Daum C."/>
            <person name="Ng V."/>
            <person name="Clum A."/>
            <person name="Steindorff A."/>
            <person name="Ohm R."/>
            <person name="Martin F."/>
            <person name="Silar P."/>
            <person name="Natvig D."/>
            <person name="Lalanne C."/>
            <person name="Gautier V."/>
            <person name="Ament-velasquez S.L."/>
            <person name="Kruys A."/>
            <person name="Hutchinson M.I."/>
            <person name="Powell A.J."/>
            <person name="Barry K."/>
            <person name="Miller A.N."/>
            <person name="Grigoriev I.V."/>
            <person name="Debuchy R."/>
            <person name="Gladieux P."/>
            <person name="Thoren M.H."/>
            <person name="Johannesson H."/>
        </authorList>
    </citation>
    <scope>NUCLEOTIDE SEQUENCE</scope>
    <source>
        <strain evidence="4">CBS 232.78</strain>
    </source>
</reference>
<evidence type="ECO:0008006" key="6">
    <source>
        <dbReference type="Google" id="ProtNLM"/>
    </source>
</evidence>
<organism evidence="4 5">
    <name type="scientific">Podospora didyma</name>
    <dbReference type="NCBI Taxonomy" id="330526"/>
    <lineage>
        <taxon>Eukaryota</taxon>
        <taxon>Fungi</taxon>
        <taxon>Dikarya</taxon>
        <taxon>Ascomycota</taxon>
        <taxon>Pezizomycotina</taxon>
        <taxon>Sordariomycetes</taxon>
        <taxon>Sordariomycetidae</taxon>
        <taxon>Sordariales</taxon>
        <taxon>Podosporaceae</taxon>
        <taxon>Podospora</taxon>
    </lineage>
</organism>
<keyword evidence="2" id="KW-0472">Membrane</keyword>
<sequence>MVLSSSLVALVGAAGLGLVSASPMVPVLETRHAQHSTPLDAIQNLARSLNALRLHGRDSVFSTNKTTLDTSWNGAILFSSTGANTTETNKDKNGKAQGTLSTSAGVEIRCDTCYIKGTASASLTVKGNATEIFKSYVGNIKDAVDNVTDQAFAEVKAAGNQILANLADGINRKDFDIPPPKINFDLDLPPLPSVIVNFGFEPGFELFLKLGIKLNAAATYTLNLFSSNTPIGIAVGNDVLCGVAVVVDLILDVKGAIDVTSGFHLKIDKPLAFELAMFSKNASSLQFPGGQFEFLPVTLESANIVLKGVLRVNLKAGLEYNQPKPIVTIPEIDVPDFFIPDDPDGKLDAIDIKFGAGIVVSAFANIAEFTTNITVGTFSTDVNAPKPRCALEITNEYKFALGAAAGASIAVGPHTWGPTPNKSVDLFHTTFASACATVGKPTPQTAAFPTKRDLLARAANALAQVTGFLLPRQALTPVTLSSATTFTGIACASTGFVNCPASLQVTSRFSSILTHVTSVAAGVTPTFPAAQISGVANSIPFGDAAKAIAEAAPPAPTQPPKFDLPNVGDIGDKIGNKTNEALNDAKAWLEQSSSNKIVLGLAVGLGLPLLIIFIHSLITCCRRPRYDSVPSKVPPPPPPGQTVINVGAPPQVPPAMPYKQPLMAVSDHGSGNSRPGSNYRD</sequence>
<gene>
    <name evidence="4" type="ORF">B0H63DRAFT_463973</name>
</gene>
<dbReference type="AlphaFoldDB" id="A0AAE0NXV8"/>
<evidence type="ECO:0000313" key="5">
    <source>
        <dbReference type="Proteomes" id="UP001285441"/>
    </source>
</evidence>
<evidence type="ECO:0000313" key="4">
    <source>
        <dbReference type="EMBL" id="KAK3389569.1"/>
    </source>
</evidence>
<keyword evidence="3" id="KW-0732">Signal</keyword>
<evidence type="ECO:0000256" key="2">
    <source>
        <dbReference type="SAM" id="Phobius"/>
    </source>
</evidence>
<keyword evidence="2" id="KW-1133">Transmembrane helix</keyword>
<feature type="region of interest" description="Disordered" evidence="1">
    <location>
        <begin position="627"/>
        <end position="681"/>
    </location>
</feature>
<protein>
    <recommendedName>
        <fullName evidence="6">Mid2 domain-containing protein</fullName>
    </recommendedName>
</protein>